<gene>
    <name evidence="2" type="ORF">FVE85_4492</name>
</gene>
<evidence type="ECO:0000313" key="3">
    <source>
        <dbReference type="Proteomes" id="UP000324585"/>
    </source>
</evidence>
<evidence type="ECO:0000313" key="2">
    <source>
        <dbReference type="EMBL" id="KAA8491075.1"/>
    </source>
</evidence>
<feature type="compositionally biased region" description="Low complexity" evidence="1">
    <location>
        <begin position="63"/>
        <end position="72"/>
    </location>
</feature>
<accession>A0A5J4YIV2</accession>
<reference evidence="3" key="1">
    <citation type="journal article" date="2019" name="Nat. Commun.">
        <title>Expansion of phycobilisome linker gene families in mesophilic red algae.</title>
        <authorList>
            <person name="Lee J."/>
            <person name="Kim D."/>
            <person name="Bhattacharya D."/>
            <person name="Yoon H.S."/>
        </authorList>
    </citation>
    <scope>NUCLEOTIDE SEQUENCE [LARGE SCALE GENOMIC DNA]</scope>
    <source>
        <strain evidence="3">CCMP 1328</strain>
    </source>
</reference>
<feature type="region of interest" description="Disordered" evidence="1">
    <location>
        <begin position="63"/>
        <end position="120"/>
    </location>
</feature>
<organism evidence="2 3">
    <name type="scientific">Porphyridium purpureum</name>
    <name type="common">Red alga</name>
    <name type="synonym">Porphyridium cruentum</name>
    <dbReference type="NCBI Taxonomy" id="35688"/>
    <lineage>
        <taxon>Eukaryota</taxon>
        <taxon>Rhodophyta</taxon>
        <taxon>Bangiophyceae</taxon>
        <taxon>Porphyridiales</taxon>
        <taxon>Porphyridiaceae</taxon>
        <taxon>Porphyridium</taxon>
    </lineage>
</organism>
<protein>
    <submittedName>
        <fullName evidence="2">Uncharacterized protein</fullName>
    </submittedName>
</protein>
<comment type="caution">
    <text evidence="2">The sequence shown here is derived from an EMBL/GenBank/DDBJ whole genome shotgun (WGS) entry which is preliminary data.</text>
</comment>
<name>A0A5J4YIV2_PORPP</name>
<feature type="compositionally biased region" description="Polar residues" evidence="1">
    <location>
        <begin position="105"/>
        <end position="120"/>
    </location>
</feature>
<keyword evidence="3" id="KW-1185">Reference proteome</keyword>
<sequence>MADAEDKHPIVPRVPRGGKKRESAKKYGHGYSRTMTEEAWHASCVEQLYQDALWDVIREGTSSAGMSSGTGAQHAAQARVQQNGRLPSMPGENSRSRRPGVAHAQQMQSSPLSRATASASGSSDFGYQYGGFSPSQRADAHFPVPKSNTRVYHSILMSMTKRRERAARKAQLFRSHSEPCHPSSRVCGSDAPVIDTNFPREISGDRASAQQDGAASSKSSLHQSRASRLFMSSANHAMELALSVNGGQVPFLRSKSTGTFKQDADALARFAESANDEEMEDFLEEMVDGSGAFSNSNVVRSQSKRRLSLAKVASALAPAERESGMGQSGQYGAADELYDSFADLGSNFVSKSVSAWHLSDSEFPEHSPRRALAAESVFRVDENLQRQWQDAERQHNARYSWLALSPPPPQSALEGDDSSMARARSNLANIPSSVSEGGGEHRRIALKPQIVTVVDGDLIVLDLSAVNRDSKESAPQESSA</sequence>
<dbReference type="AlphaFoldDB" id="A0A5J4YIV2"/>
<feature type="region of interest" description="Disordered" evidence="1">
    <location>
        <begin position="1"/>
        <end position="31"/>
    </location>
</feature>
<proteinExistence type="predicted"/>
<evidence type="ECO:0000256" key="1">
    <source>
        <dbReference type="SAM" id="MobiDB-lite"/>
    </source>
</evidence>
<dbReference type="EMBL" id="VRMN01000016">
    <property type="protein sequence ID" value="KAA8491075.1"/>
    <property type="molecule type" value="Genomic_DNA"/>
</dbReference>
<dbReference type="Proteomes" id="UP000324585">
    <property type="component" value="Unassembled WGS sequence"/>
</dbReference>